<keyword evidence="5" id="KW-1185">Reference proteome</keyword>
<evidence type="ECO:0000313" key="4">
    <source>
        <dbReference type="EMBL" id="KAH7315299.1"/>
    </source>
</evidence>
<evidence type="ECO:0000256" key="1">
    <source>
        <dbReference type="ARBA" id="ARBA00007558"/>
    </source>
</evidence>
<dbReference type="InterPro" id="IPR054549">
    <property type="entry name" value="UVB_sens_RUS_dom"/>
</dbReference>
<feature type="domain" description="Root UVB sensitive protein C-terminal" evidence="3">
    <location>
        <begin position="405"/>
        <end position="560"/>
    </location>
</feature>
<dbReference type="OMA" id="WRLIADC"/>
<dbReference type="InterPro" id="IPR055412">
    <property type="entry name" value="UVB_sens_C"/>
</dbReference>
<dbReference type="EMBL" id="CM035426">
    <property type="protein sequence ID" value="KAH7315299.1"/>
    <property type="molecule type" value="Genomic_DNA"/>
</dbReference>
<protein>
    <recommendedName>
        <fullName evidence="6">Protein root UVB sensitive 6</fullName>
    </recommendedName>
</protein>
<reference evidence="4" key="1">
    <citation type="submission" date="2021-08" db="EMBL/GenBank/DDBJ databases">
        <title>WGS assembly of Ceratopteris richardii.</title>
        <authorList>
            <person name="Marchant D.B."/>
            <person name="Chen G."/>
            <person name="Jenkins J."/>
            <person name="Shu S."/>
            <person name="Leebens-Mack J."/>
            <person name="Grimwood J."/>
            <person name="Schmutz J."/>
            <person name="Soltis P."/>
            <person name="Soltis D."/>
            <person name="Chen Z.-H."/>
        </authorList>
    </citation>
    <scope>NUCLEOTIDE SEQUENCE</scope>
    <source>
        <strain evidence="4">Whitten #5841</strain>
        <tissue evidence="4">Leaf</tissue>
    </source>
</reference>
<name>A0A8T2S9E7_CERRI</name>
<dbReference type="PANTHER" id="PTHR12770">
    <property type="entry name" value="RUS1 FAMILY PROTEIN C16ORF58"/>
    <property type="match status" value="1"/>
</dbReference>
<dbReference type="Proteomes" id="UP000825935">
    <property type="component" value="Chromosome 21"/>
</dbReference>
<evidence type="ECO:0000259" key="2">
    <source>
        <dbReference type="Pfam" id="PF04884"/>
    </source>
</evidence>
<proteinExistence type="inferred from homology"/>
<evidence type="ECO:0000259" key="3">
    <source>
        <dbReference type="Pfam" id="PF24160"/>
    </source>
</evidence>
<organism evidence="4 5">
    <name type="scientific">Ceratopteris richardii</name>
    <name type="common">Triangle waterfern</name>
    <dbReference type="NCBI Taxonomy" id="49495"/>
    <lineage>
        <taxon>Eukaryota</taxon>
        <taxon>Viridiplantae</taxon>
        <taxon>Streptophyta</taxon>
        <taxon>Embryophyta</taxon>
        <taxon>Tracheophyta</taxon>
        <taxon>Polypodiopsida</taxon>
        <taxon>Polypodiidae</taxon>
        <taxon>Polypodiales</taxon>
        <taxon>Pteridineae</taxon>
        <taxon>Pteridaceae</taxon>
        <taxon>Parkerioideae</taxon>
        <taxon>Ceratopteris</taxon>
    </lineage>
</organism>
<dbReference type="Pfam" id="PF04884">
    <property type="entry name" value="UVB_sens_prot"/>
    <property type="match status" value="1"/>
</dbReference>
<dbReference type="AlphaFoldDB" id="A0A8T2S9E7"/>
<dbReference type="InterPro" id="IPR006968">
    <property type="entry name" value="RUS_fam"/>
</dbReference>
<comment type="similarity">
    <text evidence="1">Belongs to the RUS1 family.</text>
</comment>
<sequence>MSTPVPHRSITGSQQQRFHVLRNDDKGDSALNSPTAPNVFDQMSTATHFSFLQGRQSGQEVLRIREAVELCAQSQCVDDLPSCRKSILGQNNEMPISRARSPLQEKLLKGNIKGNGLVEKISHLGEVDQPLCVETAGGVTQCKYFSVMSGSGGKTTFRLVNTKTNQNPFYDVLEFMRSCVVPEGYPESVSSSYTPYMHWRALKYFFGGAMRVFTTSSLLHAVGISKGASSSAVAANWVIKDGAGRIGKMLFARHGKRFDCDVKQLRFMSDLLMEFGAAVELATPAVPCLFLPLACLANVVKNIGAVTSISTRAPIYKAFACGDNIGDVTAKGECISNIADLLGTGLGIYISKRNPSLVATFLVLSCGHLWCSYQEFHAQVKSVVLPTLNRARFAVAVRSFLDTGRVPSISVGNKMENIFLSPLTRDKPFILGARVNEAFADSNSFLAILPFFKNEKYLLTHNQQKKQTFILLKEGANSEDILRATFHAEVLENILQRQFNFCGSHGNAIDNFSVLKSNYQQDMNVAAIIRDSCTRVPELYEAFKLQADSQGWTLGECFLNPGITRLSVCRQ</sequence>
<dbReference type="Pfam" id="PF24160">
    <property type="entry name" value="UVB_sens_C"/>
    <property type="match status" value="1"/>
</dbReference>
<accession>A0A8T2S9E7</accession>
<dbReference type="PANTHER" id="PTHR12770:SF20">
    <property type="entry name" value="PROTEIN ROOT UVB SENSITIVE 6"/>
    <property type="match status" value="1"/>
</dbReference>
<evidence type="ECO:0000313" key="5">
    <source>
        <dbReference type="Proteomes" id="UP000825935"/>
    </source>
</evidence>
<dbReference type="OrthoDB" id="364779at2759"/>
<comment type="caution">
    <text evidence="4">The sequence shown here is derived from an EMBL/GenBank/DDBJ whole genome shotgun (WGS) entry which is preliminary data.</text>
</comment>
<gene>
    <name evidence="4" type="ORF">KP509_21G043400</name>
</gene>
<evidence type="ECO:0008006" key="6">
    <source>
        <dbReference type="Google" id="ProtNLM"/>
    </source>
</evidence>
<feature type="domain" description="Protein root UVB sensitive/RUS" evidence="2">
    <location>
        <begin position="172"/>
        <end position="403"/>
    </location>
</feature>